<reference evidence="3" key="1">
    <citation type="submission" date="2016-10" db="EMBL/GenBank/DDBJ databases">
        <authorList>
            <person name="Jeantristanb JTB J.-T."/>
            <person name="Ricardo R."/>
        </authorList>
    </citation>
    <scope>NUCLEOTIDE SEQUENCE [LARGE SCALE GENOMIC DNA]</scope>
</reference>
<name>A0A2X0KDT4_9BASI</name>
<keyword evidence="3" id="KW-1185">Reference proteome</keyword>
<evidence type="ECO:0000313" key="2">
    <source>
        <dbReference type="EMBL" id="SCZ87997.1"/>
    </source>
</evidence>
<evidence type="ECO:0000313" key="3">
    <source>
        <dbReference type="Proteomes" id="UP000249723"/>
    </source>
</evidence>
<dbReference type="EMBL" id="FMWP01000012">
    <property type="protein sequence ID" value="SCZ87997.1"/>
    <property type="molecule type" value="Genomic_DNA"/>
</dbReference>
<gene>
    <name evidence="2" type="ORF">BZ3500_MVSOF-1268-A1-R1_CHR2-1G04122</name>
</gene>
<sequence>MHRTRNNYIKECNKKFPGINPPLRESDNLAVRLAPYGGLPSWAPVRRHWFQHFGCTIATRSHPGHLSNDEIKHFRRKGVHFGLEPVAGFENVVDTRAEASTEVLGLAELLPDSKLAETAKAEVDLSKSGQHRARTGTLSHL</sequence>
<dbReference type="Proteomes" id="UP000249723">
    <property type="component" value="Unassembled WGS sequence"/>
</dbReference>
<feature type="region of interest" description="Disordered" evidence="1">
    <location>
        <begin position="121"/>
        <end position="141"/>
    </location>
</feature>
<evidence type="ECO:0000256" key="1">
    <source>
        <dbReference type="SAM" id="MobiDB-lite"/>
    </source>
</evidence>
<proteinExistence type="predicted"/>
<organism evidence="2 3">
    <name type="scientific">Microbotryum saponariae</name>
    <dbReference type="NCBI Taxonomy" id="289078"/>
    <lineage>
        <taxon>Eukaryota</taxon>
        <taxon>Fungi</taxon>
        <taxon>Dikarya</taxon>
        <taxon>Basidiomycota</taxon>
        <taxon>Pucciniomycotina</taxon>
        <taxon>Microbotryomycetes</taxon>
        <taxon>Microbotryales</taxon>
        <taxon>Microbotryaceae</taxon>
        <taxon>Microbotryum</taxon>
    </lineage>
</organism>
<dbReference type="AlphaFoldDB" id="A0A2X0KDT4"/>
<protein>
    <submittedName>
        <fullName evidence="2">BZ3500_MvSof-1268-A1-R1_Chr2-1g04122 protein</fullName>
    </submittedName>
</protein>
<accession>A0A2X0KDT4</accession>